<evidence type="ECO:0000313" key="2">
    <source>
        <dbReference type="Proteomes" id="UP000278152"/>
    </source>
</evidence>
<protein>
    <recommendedName>
        <fullName evidence="3">Type II toxin-antitoxin system HicA family toxin</fullName>
    </recommendedName>
</protein>
<evidence type="ECO:0000313" key="1">
    <source>
        <dbReference type="EMBL" id="BBH38505.1"/>
    </source>
</evidence>
<proteinExistence type="predicted"/>
<organism evidence="1 2">
    <name type="scientific">Microcystis viridis NIES-102</name>
    <dbReference type="NCBI Taxonomy" id="213615"/>
    <lineage>
        <taxon>Bacteria</taxon>
        <taxon>Bacillati</taxon>
        <taxon>Cyanobacteriota</taxon>
        <taxon>Cyanophyceae</taxon>
        <taxon>Oscillatoriophycideae</taxon>
        <taxon>Chroococcales</taxon>
        <taxon>Microcystaceae</taxon>
        <taxon>Microcystis</taxon>
    </lineage>
</organism>
<dbReference type="EMBL" id="AP019314">
    <property type="protein sequence ID" value="BBH38505.1"/>
    <property type="molecule type" value="Genomic_DNA"/>
</dbReference>
<dbReference type="InterPro" id="IPR038570">
    <property type="entry name" value="HicA_sf"/>
</dbReference>
<dbReference type="KEGG" id="mvz:myaer102_10060"/>
<sequence length="58" mass="6708">MIFIWRLSPIRLTTSENGTHQITIPAHNPVKIGTLNNILRDVALHFNLSKDELLKRLF</sequence>
<accession>A0A3G9K118</accession>
<reference evidence="1 2" key="1">
    <citation type="submission" date="2018-11" db="EMBL/GenBank/DDBJ databases">
        <title>Complete genome sequence of Microcystis aeruginosa NIES-102.</title>
        <authorList>
            <person name="Yamaguchi H."/>
            <person name="Suzuki S."/>
            <person name="Kawachi M."/>
        </authorList>
    </citation>
    <scope>NUCLEOTIDE SEQUENCE [LARGE SCALE GENOMIC DNA]</scope>
    <source>
        <strain evidence="1 2">NIES-102</strain>
    </source>
</reference>
<name>A0A3G9K118_MICVR</name>
<dbReference type="Gene3D" id="3.30.920.30">
    <property type="entry name" value="Hypothetical protein"/>
    <property type="match status" value="1"/>
</dbReference>
<dbReference type="Proteomes" id="UP000278152">
    <property type="component" value="Chromosome"/>
</dbReference>
<evidence type="ECO:0008006" key="3">
    <source>
        <dbReference type="Google" id="ProtNLM"/>
    </source>
</evidence>
<gene>
    <name evidence="1" type="ORF">myaer102_10060</name>
</gene>
<dbReference type="AlphaFoldDB" id="A0A3G9K118"/>